<dbReference type="GO" id="GO:0051983">
    <property type="term" value="P:regulation of chromosome segregation"/>
    <property type="evidence" value="ECO:0007669"/>
    <property type="project" value="InterPro"/>
</dbReference>
<dbReference type="InterPro" id="IPR044951">
    <property type="entry name" value="SPC24-like"/>
</dbReference>
<evidence type="ECO:0000313" key="1">
    <source>
        <dbReference type="EMBL" id="KAK2972105.1"/>
    </source>
</evidence>
<sequence length="112" mass="13206">MADLFVVNINTVLTNDINDLECRRVSVEERRKILNKLEQDELRAEMKLSMYASVSNVIPYLDDQSKISGHIVERDKKVVEKFEFDPMKMNAFDTCNSIWKMIKLEDLSLRRH</sequence>
<keyword evidence="2" id="KW-1185">Reference proteome</keyword>
<name>A0AA88U649_9ASTE</name>
<proteinExistence type="predicted"/>
<gene>
    <name evidence="1" type="ORF">RJ640_010268</name>
</gene>
<dbReference type="AlphaFoldDB" id="A0AA88U649"/>
<protein>
    <submittedName>
        <fullName evidence="1">Uncharacterized protein</fullName>
    </submittedName>
</protein>
<dbReference type="Proteomes" id="UP001187471">
    <property type="component" value="Unassembled WGS sequence"/>
</dbReference>
<dbReference type="PANTHER" id="PTHR35730">
    <property type="entry name" value="KINETOCHORE PROTEIN SPC24 HOMOLOG-RELATED"/>
    <property type="match status" value="1"/>
</dbReference>
<reference evidence="1" key="1">
    <citation type="submission" date="2022-12" db="EMBL/GenBank/DDBJ databases">
        <title>Draft genome assemblies for two species of Escallonia (Escalloniales).</title>
        <authorList>
            <person name="Chanderbali A."/>
            <person name="Dervinis C."/>
            <person name="Anghel I."/>
            <person name="Soltis D."/>
            <person name="Soltis P."/>
            <person name="Zapata F."/>
        </authorList>
    </citation>
    <scope>NUCLEOTIDE SEQUENCE</scope>
    <source>
        <strain evidence="1">UCBG92.1500</strain>
        <tissue evidence="1">Leaf</tissue>
    </source>
</reference>
<organism evidence="1 2">
    <name type="scientific">Escallonia rubra</name>
    <dbReference type="NCBI Taxonomy" id="112253"/>
    <lineage>
        <taxon>Eukaryota</taxon>
        <taxon>Viridiplantae</taxon>
        <taxon>Streptophyta</taxon>
        <taxon>Embryophyta</taxon>
        <taxon>Tracheophyta</taxon>
        <taxon>Spermatophyta</taxon>
        <taxon>Magnoliopsida</taxon>
        <taxon>eudicotyledons</taxon>
        <taxon>Gunneridae</taxon>
        <taxon>Pentapetalae</taxon>
        <taxon>asterids</taxon>
        <taxon>campanulids</taxon>
        <taxon>Escalloniales</taxon>
        <taxon>Escalloniaceae</taxon>
        <taxon>Escallonia</taxon>
    </lineage>
</organism>
<dbReference type="Gene3D" id="3.30.160.570">
    <property type="entry name" value="Ncd80 complex, Spc24 subunit"/>
    <property type="match status" value="1"/>
</dbReference>
<comment type="caution">
    <text evidence="1">The sequence shown here is derived from an EMBL/GenBank/DDBJ whole genome shotgun (WGS) entry which is preliminary data.</text>
</comment>
<accession>A0AA88U649</accession>
<evidence type="ECO:0000313" key="2">
    <source>
        <dbReference type="Proteomes" id="UP001187471"/>
    </source>
</evidence>
<feature type="non-terminal residue" evidence="1">
    <location>
        <position position="112"/>
    </location>
</feature>
<dbReference type="PANTHER" id="PTHR35730:SF2">
    <property type="entry name" value="KINETOCHORE PROTEIN SPC24 HOMOLOG-RELATED"/>
    <property type="match status" value="1"/>
</dbReference>
<dbReference type="EMBL" id="JAVXUO010002539">
    <property type="protein sequence ID" value="KAK2972105.1"/>
    <property type="molecule type" value="Genomic_DNA"/>
</dbReference>